<name>X1EMZ4_9ZZZZ</name>
<protein>
    <submittedName>
        <fullName evidence="1">Uncharacterized protein</fullName>
    </submittedName>
</protein>
<comment type="caution">
    <text evidence="1">The sequence shown here is derived from an EMBL/GenBank/DDBJ whole genome shotgun (WGS) entry which is preliminary data.</text>
</comment>
<organism evidence="1">
    <name type="scientific">marine sediment metagenome</name>
    <dbReference type="NCBI Taxonomy" id="412755"/>
    <lineage>
        <taxon>unclassified sequences</taxon>
        <taxon>metagenomes</taxon>
        <taxon>ecological metagenomes</taxon>
    </lineage>
</organism>
<feature type="non-terminal residue" evidence="1">
    <location>
        <position position="1"/>
    </location>
</feature>
<sequence>IVGLLQYVLNSIRITPGQGLKDIANKLQEFLPLATDIAGCVVTDRGKVIAEERLQRLQILSEMLDSELNP</sequence>
<evidence type="ECO:0000313" key="1">
    <source>
        <dbReference type="EMBL" id="GAH34766.1"/>
    </source>
</evidence>
<reference evidence="1" key="1">
    <citation type="journal article" date="2014" name="Front. Microbiol.">
        <title>High frequency of phylogenetically diverse reductive dehalogenase-homologous genes in deep subseafloor sedimentary metagenomes.</title>
        <authorList>
            <person name="Kawai M."/>
            <person name="Futagami T."/>
            <person name="Toyoda A."/>
            <person name="Takaki Y."/>
            <person name="Nishi S."/>
            <person name="Hori S."/>
            <person name="Arai W."/>
            <person name="Tsubouchi T."/>
            <person name="Morono Y."/>
            <person name="Uchiyama I."/>
            <person name="Ito T."/>
            <person name="Fujiyama A."/>
            <person name="Inagaki F."/>
            <person name="Takami H."/>
        </authorList>
    </citation>
    <scope>NUCLEOTIDE SEQUENCE</scope>
    <source>
        <strain evidence="1">Expedition CK06-06</strain>
    </source>
</reference>
<proteinExistence type="predicted"/>
<gene>
    <name evidence="1" type="ORF">S03H2_24050</name>
</gene>
<dbReference type="EMBL" id="BARU01013261">
    <property type="protein sequence ID" value="GAH34766.1"/>
    <property type="molecule type" value="Genomic_DNA"/>
</dbReference>
<accession>X1EMZ4</accession>
<dbReference type="AlphaFoldDB" id="X1EMZ4"/>